<dbReference type="PANTHER" id="PTHR46766">
    <property type="entry name" value="GLUTAMINE-RICH PROTEIN 2"/>
    <property type="match status" value="1"/>
</dbReference>
<dbReference type="Pfam" id="PF12484">
    <property type="entry name" value="PPE-SVP"/>
    <property type="match status" value="1"/>
</dbReference>
<comment type="similarity">
    <text evidence="1">Belongs to the mycobacterial PPE family.</text>
</comment>
<gene>
    <name evidence="5" type="primary">PPE33_1</name>
    <name evidence="5" type="ORF">MCOO_21050</name>
</gene>
<feature type="region of interest" description="Disordered" evidence="2">
    <location>
        <begin position="376"/>
        <end position="409"/>
    </location>
</feature>
<evidence type="ECO:0000313" key="5">
    <source>
        <dbReference type="EMBL" id="BBX46090.1"/>
    </source>
</evidence>
<sequence length="457" mass="45955">MDFGLYPPEINSGRMYAGPGSGPMLAAAQAWDALADELYTAAGSYQSVTSELTGGPWSGPSAASMSTAAATYVTWLSTTAAQAEQTAAQAKAAAAGYEAAFASTVPPPVIAANRSLLMTLVATNFFGQNTAAIAATEAQYGEMWAQDAVAMYVYATSSATASVLTPFTSPDQNTDPGAAGGQAAAVSQAGSSTAGTAQSTVSAASQAVSGATTPAATSPLTTLADLISVFLSAPTDLATLFLIIPMDALSGPVDIVPAYISSITSTRTDDTISGWAGVDDWPGTGVTPAEEFPAIVTNPGPLGSAAPSLSASIGQADTIGALSVPSNWTVAAPEIRSVAKVSPIANSSAIAAATPLEAPPPNMSSQLGLAGMAGQAMAGNPAAGQNSGKAVTDPRLTNRGTAGADDVEASPAPRTVVTGVAAAIREIARRRDEGLLSEREYDEQKQRLLEISVRHRP</sequence>
<dbReference type="InterPro" id="IPR038332">
    <property type="entry name" value="PPE_sf"/>
</dbReference>
<reference evidence="5 6" key="1">
    <citation type="journal article" date="2019" name="Emerg. Microbes Infect.">
        <title>Comprehensive subspecies identification of 175 nontuberculous mycobacteria species based on 7547 genomic profiles.</title>
        <authorList>
            <person name="Matsumoto Y."/>
            <person name="Kinjo T."/>
            <person name="Motooka D."/>
            <person name="Nabeya D."/>
            <person name="Jung N."/>
            <person name="Uechi K."/>
            <person name="Horii T."/>
            <person name="Iida T."/>
            <person name="Fujita J."/>
            <person name="Nakamura S."/>
        </authorList>
    </citation>
    <scope>NUCLEOTIDE SEQUENCE [LARGE SCALE GENOMIC DNA]</scope>
    <source>
        <strain evidence="5 6">JCM 12404</strain>
    </source>
</reference>
<feature type="domain" description="PPE family C-terminal" evidence="4">
    <location>
        <begin position="310"/>
        <end position="389"/>
    </location>
</feature>
<feature type="compositionally biased region" description="Polar residues" evidence="2">
    <location>
        <begin position="166"/>
        <end position="175"/>
    </location>
</feature>
<keyword evidence="6" id="KW-1185">Reference proteome</keyword>
<evidence type="ECO:0000256" key="2">
    <source>
        <dbReference type="SAM" id="MobiDB-lite"/>
    </source>
</evidence>
<protein>
    <submittedName>
        <fullName evidence="5">Putative PPE family protein PPE33</fullName>
    </submittedName>
</protein>
<dbReference type="EMBL" id="AP022569">
    <property type="protein sequence ID" value="BBX46090.1"/>
    <property type="molecule type" value="Genomic_DNA"/>
</dbReference>
<evidence type="ECO:0000259" key="4">
    <source>
        <dbReference type="Pfam" id="PF12484"/>
    </source>
</evidence>
<dbReference type="KEGG" id="mcoo:MCOO_21050"/>
<dbReference type="PANTHER" id="PTHR46766:SF1">
    <property type="entry name" value="GLUTAMINE-RICH PROTEIN 2"/>
    <property type="match status" value="1"/>
</dbReference>
<proteinExistence type="inferred from homology"/>
<dbReference type="FunFam" id="1.20.1260.20:FF:000001">
    <property type="entry name" value="PPE family protein PPE41"/>
    <property type="match status" value="1"/>
</dbReference>
<accession>A0A7I7KVJ5</accession>
<evidence type="ECO:0000313" key="6">
    <source>
        <dbReference type="Proteomes" id="UP000465866"/>
    </source>
</evidence>
<dbReference type="RefSeq" id="WP_163776296.1">
    <property type="nucleotide sequence ID" value="NZ_AP022569.1"/>
</dbReference>
<feature type="compositionally biased region" description="Low complexity" evidence="2">
    <location>
        <begin position="376"/>
        <end position="386"/>
    </location>
</feature>
<dbReference type="InterPro" id="IPR000030">
    <property type="entry name" value="PPE_dom"/>
</dbReference>
<feature type="region of interest" description="Disordered" evidence="2">
    <location>
        <begin position="166"/>
        <end position="186"/>
    </location>
</feature>
<feature type="domain" description="PPE" evidence="3">
    <location>
        <begin position="2"/>
        <end position="164"/>
    </location>
</feature>
<dbReference type="InterPro" id="IPR022171">
    <property type="entry name" value="PPE_C"/>
</dbReference>
<name>A0A7I7KVJ5_9MYCO</name>
<dbReference type="Gene3D" id="1.20.1260.20">
    <property type="entry name" value="PPE superfamily"/>
    <property type="match status" value="1"/>
</dbReference>
<dbReference type="Proteomes" id="UP000465866">
    <property type="component" value="Chromosome"/>
</dbReference>
<dbReference type="GO" id="GO:0052572">
    <property type="term" value="P:response to host immune response"/>
    <property type="evidence" value="ECO:0007669"/>
    <property type="project" value="TreeGrafter"/>
</dbReference>
<evidence type="ECO:0000256" key="1">
    <source>
        <dbReference type="ARBA" id="ARBA00010652"/>
    </source>
</evidence>
<dbReference type="Pfam" id="PF00823">
    <property type="entry name" value="PPE"/>
    <property type="match status" value="1"/>
</dbReference>
<dbReference type="SUPFAM" id="SSF140459">
    <property type="entry name" value="PE/PPE dimer-like"/>
    <property type="match status" value="1"/>
</dbReference>
<dbReference type="AlphaFoldDB" id="A0A7I7KVJ5"/>
<organism evidence="5 6">
    <name type="scientific">Mycobacterium cookii</name>
    <dbReference type="NCBI Taxonomy" id="1775"/>
    <lineage>
        <taxon>Bacteria</taxon>
        <taxon>Bacillati</taxon>
        <taxon>Actinomycetota</taxon>
        <taxon>Actinomycetes</taxon>
        <taxon>Mycobacteriales</taxon>
        <taxon>Mycobacteriaceae</taxon>
        <taxon>Mycobacterium</taxon>
    </lineage>
</organism>
<evidence type="ECO:0000259" key="3">
    <source>
        <dbReference type="Pfam" id="PF00823"/>
    </source>
</evidence>